<dbReference type="GO" id="GO:0031119">
    <property type="term" value="P:tRNA pseudouridine synthesis"/>
    <property type="evidence" value="ECO:0007669"/>
    <property type="project" value="TreeGrafter"/>
</dbReference>
<dbReference type="InterPro" id="IPR020103">
    <property type="entry name" value="PsdUridine_synth_cat_dom_sf"/>
</dbReference>
<dbReference type="Gene3D" id="3.30.70.580">
    <property type="entry name" value="Pseudouridine synthase I, catalytic domain, N-terminal subdomain"/>
    <property type="match status" value="1"/>
</dbReference>
<dbReference type="Proteomes" id="UP000054359">
    <property type="component" value="Unassembled WGS sequence"/>
</dbReference>
<organism evidence="2 3">
    <name type="scientific">Stegodyphus mimosarum</name>
    <name type="common">African social velvet spider</name>
    <dbReference type="NCBI Taxonomy" id="407821"/>
    <lineage>
        <taxon>Eukaryota</taxon>
        <taxon>Metazoa</taxon>
        <taxon>Ecdysozoa</taxon>
        <taxon>Arthropoda</taxon>
        <taxon>Chelicerata</taxon>
        <taxon>Arachnida</taxon>
        <taxon>Araneae</taxon>
        <taxon>Araneomorphae</taxon>
        <taxon>Entelegynae</taxon>
        <taxon>Eresoidea</taxon>
        <taxon>Eresidae</taxon>
        <taxon>Stegodyphus</taxon>
    </lineage>
</organism>
<feature type="non-terminal residue" evidence="2">
    <location>
        <position position="177"/>
    </location>
</feature>
<reference evidence="2 3" key="1">
    <citation type="submission" date="2013-11" db="EMBL/GenBank/DDBJ databases">
        <title>Genome sequencing of Stegodyphus mimosarum.</title>
        <authorList>
            <person name="Bechsgaard J."/>
        </authorList>
    </citation>
    <scope>NUCLEOTIDE SEQUENCE [LARGE SCALE GENOMIC DNA]</scope>
</reference>
<proteinExistence type="predicted"/>
<dbReference type="STRING" id="407821.A0A087UQ12"/>
<dbReference type="GO" id="GO:0009982">
    <property type="term" value="F:pseudouridine synthase activity"/>
    <property type="evidence" value="ECO:0007669"/>
    <property type="project" value="InterPro"/>
</dbReference>
<dbReference type="PANTHER" id="PTHR11142">
    <property type="entry name" value="PSEUDOURIDYLATE SYNTHASE"/>
    <property type="match status" value="1"/>
</dbReference>
<dbReference type="InterPro" id="IPR020094">
    <property type="entry name" value="TruA/RsuA/RluB/E/F_N"/>
</dbReference>
<evidence type="ECO:0000313" key="3">
    <source>
        <dbReference type="Proteomes" id="UP000054359"/>
    </source>
</evidence>
<dbReference type="SUPFAM" id="SSF55120">
    <property type="entry name" value="Pseudouridine synthase"/>
    <property type="match status" value="1"/>
</dbReference>
<dbReference type="GO" id="GO:0003723">
    <property type="term" value="F:RNA binding"/>
    <property type="evidence" value="ECO:0007669"/>
    <property type="project" value="InterPro"/>
</dbReference>
<evidence type="ECO:0000256" key="1">
    <source>
        <dbReference type="ARBA" id="ARBA00023235"/>
    </source>
</evidence>
<dbReference type="PANTHER" id="PTHR11142:SF0">
    <property type="entry name" value="TRNA PSEUDOURIDINE SYNTHASE-LIKE 1"/>
    <property type="match status" value="1"/>
</dbReference>
<dbReference type="EMBL" id="KK120957">
    <property type="protein sequence ID" value="KFM79451.1"/>
    <property type="molecule type" value="Genomic_DNA"/>
</dbReference>
<accession>A0A087UQ12</accession>
<name>A0A087UQ12_STEMI</name>
<sequence>MNYYRQCWRCLHLPGALRKKTCLVFVSMYVVGEMIWGSQKTPDFPNETIQGIIESALKSLNPSNIPLSSFASRTDKGVHALVNTFHVDLVHNIPGKVFKPHVVTKHLNSYLKNNNHEILVTSTCVVPNIFHARHNAKWRCYIYRLAILKPEINAGFSSKGTYEEYLPISEVNRCHIV</sequence>
<dbReference type="AlphaFoldDB" id="A0A087UQ12"/>
<keyword evidence="1" id="KW-0413">Isomerase</keyword>
<gene>
    <name evidence="2" type="ORF">X975_07162</name>
</gene>
<evidence type="ECO:0000313" key="2">
    <source>
        <dbReference type="EMBL" id="KFM79451.1"/>
    </source>
</evidence>
<dbReference type="OrthoDB" id="10252009at2759"/>
<protein>
    <submittedName>
        <fullName evidence="2">tRNA pseudouridine synthase-like 1</fullName>
    </submittedName>
</protein>
<keyword evidence="3" id="KW-1185">Reference proteome</keyword>
<dbReference type="InterPro" id="IPR001406">
    <property type="entry name" value="PsdUridine_synth_TruA"/>
</dbReference>